<dbReference type="GO" id="GO:0001558">
    <property type="term" value="P:regulation of cell growth"/>
    <property type="evidence" value="ECO:0007669"/>
    <property type="project" value="InterPro"/>
</dbReference>
<evidence type="ECO:0000313" key="5">
    <source>
        <dbReference type="EMBL" id="CAF1116785.1"/>
    </source>
</evidence>
<dbReference type="AlphaFoldDB" id="A0A8S2L851"/>
<dbReference type="Proteomes" id="UP000682733">
    <property type="component" value="Unassembled WGS sequence"/>
</dbReference>
<dbReference type="GO" id="GO:0009966">
    <property type="term" value="P:regulation of signal transduction"/>
    <property type="evidence" value="ECO:0007669"/>
    <property type="project" value="TreeGrafter"/>
</dbReference>
<comment type="subcellular location">
    <subcellularLocation>
        <location evidence="1">Secreted</location>
    </subcellularLocation>
</comment>
<protein>
    <recommendedName>
        <fullName evidence="8">IGFBP N-terminal domain-containing protein</fullName>
    </recommendedName>
</protein>
<dbReference type="Gene3D" id="4.10.40.20">
    <property type="match status" value="1"/>
</dbReference>
<dbReference type="EMBL" id="CAJOBA010015456">
    <property type="protein sequence ID" value="CAF3887706.1"/>
    <property type="molecule type" value="Genomic_DNA"/>
</dbReference>
<dbReference type="GO" id="GO:0005576">
    <property type="term" value="C:extracellular region"/>
    <property type="evidence" value="ECO:0007669"/>
    <property type="project" value="UniProtKB-SubCell"/>
</dbReference>
<dbReference type="InterPro" id="IPR011390">
    <property type="entry name" value="IGFBP_rP_mac25"/>
</dbReference>
<gene>
    <name evidence="5" type="ORF">OVA965_LOCUS19991</name>
    <name evidence="6" type="ORF">TMI583_LOCUS20235</name>
</gene>
<evidence type="ECO:0000256" key="3">
    <source>
        <dbReference type="ARBA" id="ARBA00022729"/>
    </source>
</evidence>
<name>A0A8S2L851_9BILA</name>
<accession>A0A8S2L851</accession>
<keyword evidence="3 4" id="KW-0732">Signal</keyword>
<organism evidence="6 7">
    <name type="scientific">Didymodactylos carnosus</name>
    <dbReference type="NCBI Taxonomy" id="1234261"/>
    <lineage>
        <taxon>Eukaryota</taxon>
        <taxon>Metazoa</taxon>
        <taxon>Spiralia</taxon>
        <taxon>Gnathifera</taxon>
        <taxon>Rotifera</taxon>
        <taxon>Eurotatoria</taxon>
        <taxon>Bdelloidea</taxon>
        <taxon>Philodinida</taxon>
        <taxon>Philodinidae</taxon>
        <taxon>Didymodactylos</taxon>
    </lineage>
</organism>
<dbReference type="InterPro" id="IPR009030">
    <property type="entry name" value="Growth_fac_rcpt_cys_sf"/>
</dbReference>
<comment type="caution">
    <text evidence="6">The sequence shown here is derived from an EMBL/GenBank/DDBJ whole genome shotgun (WGS) entry which is preliminary data.</text>
</comment>
<evidence type="ECO:0000313" key="6">
    <source>
        <dbReference type="EMBL" id="CAF3887706.1"/>
    </source>
</evidence>
<feature type="signal peptide" evidence="4">
    <location>
        <begin position="1"/>
        <end position="19"/>
    </location>
</feature>
<dbReference type="GO" id="GO:0005520">
    <property type="term" value="F:insulin-like growth factor binding"/>
    <property type="evidence" value="ECO:0007669"/>
    <property type="project" value="InterPro"/>
</dbReference>
<dbReference type="PANTHER" id="PTHR14186">
    <property type="entry name" value="INSULIN-LIKE GROWTH FACTOR BINDING PROTEIN-RELATED"/>
    <property type="match status" value="1"/>
</dbReference>
<dbReference type="SUPFAM" id="SSF57184">
    <property type="entry name" value="Growth factor receptor domain"/>
    <property type="match status" value="1"/>
</dbReference>
<dbReference type="EMBL" id="CAJNOK010010475">
    <property type="protein sequence ID" value="CAF1116785.1"/>
    <property type="molecule type" value="Genomic_DNA"/>
</dbReference>
<keyword evidence="2" id="KW-0964">Secreted</keyword>
<reference evidence="6" key="1">
    <citation type="submission" date="2021-02" db="EMBL/GenBank/DDBJ databases">
        <authorList>
            <person name="Nowell W R."/>
        </authorList>
    </citation>
    <scope>NUCLEOTIDE SEQUENCE</scope>
</reference>
<evidence type="ECO:0000256" key="1">
    <source>
        <dbReference type="ARBA" id="ARBA00004613"/>
    </source>
</evidence>
<evidence type="ECO:0000313" key="7">
    <source>
        <dbReference type="Proteomes" id="UP000682733"/>
    </source>
</evidence>
<evidence type="ECO:0000256" key="2">
    <source>
        <dbReference type="ARBA" id="ARBA00022525"/>
    </source>
</evidence>
<evidence type="ECO:0008006" key="8">
    <source>
        <dbReference type="Google" id="ProtNLM"/>
    </source>
</evidence>
<dbReference type="Proteomes" id="UP000677228">
    <property type="component" value="Unassembled WGS sequence"/>
</dbReference>
<dbReference type="PANTHER" id="PTHR14186:SF20">
    <property type="entry name" value="CYSTEINE-RICH MOTOR NEURON 1 PROTEIN-LIKE"/>
    <property type="match status" value="1"/>
</dbReference>
<evidence type="ECO:0000256" key="4">
    <source>
        <dbReference type="SAM" id="SignalP"/>
    </source>
</evidence>
<sequence length="236" mass="26693">MLNSLLLMVFIILSRLVVNDIKLIASGVNINNNNNNEQQSLFNTENKIDKKPTTTTKTRQNEELILTTTSTITSTTTQKELNDTTTILTSLLLTIMPPSTFSYNIHNNDQHQELIESILTEQTIMTNNEEKLAHSQSELFVIPIISDENANDCTECDLDYCLENIHYNKNCTKLIRDQCNCCTVCLRYIDETCGGKLNVRGICDNGLNCENINVNNNKRSTEQIGKCVKSMYSIIL</sequence>
<feature type="chain" id="PRO_5035647070" description="IGFBP N-terminal domain-containing protein" evidence="4">
    <location>
        <begin position="20"/>
        <end position="236"/>
    </location>
</feature>
<proteinExistence type="predicted"/>